<proteinExistence type="predicted"/>
<dbReference type="SMART" id="SM01321">
    <property type="entry name" value="Y1_Tnp"/>
    <property type="match status" value="1"/>
</dbReference>
<evidence type="ECO:0000313" key="2">
    <source>
        <dbReference type="EMBL" id="SFD89143.1"/>
    </source>
</evidence>
<dbReference type="InterPro" id="IPR002686">
    <property type="entry name" value="Transposase_17"/>
</dbReference>
<dbReference type="GO" id="GO:0004803">
    <property type="term" value="F:transposase activity"/>
    <property type="evidence" value="ECO:0007669"/>
    <property type="project" value="InterPro"/>
</dbReference>
<gene>
    <name evidence="2" type="ORF">SAMN05216297_11432</name>
</gene>
<organism evidence="2 3">
    <name type="scientific">Flavobacterium phragmitis</name>
    <dbReference type="NCBI Taxonomy" id="739143"/>
    <lineage>
        <taxon>Bacteria</taxon>
        <taxon>Pseudomonadati</taxon>
        <taxon>Bacteroidota</taxon>
        <taxon>Flavobacteriia</taxon>
        <taxon>Flavobacteriales</taxon>
        <taxon>Flavobacteriaceae</taxon>
        <taxon>Flavobacterium</taxon>
    </lineage>
</organism>
<dbReference type="InterPro" id="IPR036515">
    <property type="entry name" value="Transposase_17_sf"/>
</dbReference>
<accession>A0A1I1W6Z3</accession>
<sequence>MLYNDKFKTDSNRLKNWDYSSEAVYFITIVTKNRESIFGNIEEDKMILSENGQIVERELLKSIKIRKNWFFHNWIIMPNHIHLLIEIQNEDISTETNTTSCIVEANSVASTSSISATECNESLSINVAETHCGASLQNQSDEIIDSKLSTTNIVETHCSASTSSISTKKCSESKFSRKSNSISSFVAIFKSITTKQINGTESIWQTNYHDHIVRNYKTFEKIYDYIKHNPISWDTDSLK</sequence>
<dbReference type="STRING" id="739143.SAMN05216297_11432"/>
<dbReference type="Proteomes" id="UP000199672">
    <property type="component" value="Unassembled WGS sequence"/>
</dbReference>
<dbReference type="InterPro" id="IPR052715">
    <property type="entry name" value="RAYT_transposase"/>
</dbReference>
<feature type="domain" description="Transposase IS200-like" evidence="1">
    <location>
        <begin position="20"/>
        <end position="229"/>
    </location>
</feature>
<evidence type="ECO:0000259" key="1">
    <source>
        <dbReference type="SMART" id="SM01321"/>
    </source>
</evidence>
<dbReference type="PANTHER" id="PTHR36966:SF1">
    <property type="entry name" value="REP-ASSOCIATED TYROSINE TRANSPOSASE"/>
    <property type="match status" value="1"/>
</dbReference>
<dbReference type="AlphaFoldDB" id="A0A1I1W6Z3"/>
<dbReference type="EMBL" id="FOMH01000014">
    <property type="protein sequence ID" value="SFD89143.1"/>
    <property type="molecule type" value="Genomic_DNA"/>
</dbReference>
<evidence type="ECO:0000313" key="3">
    <source>
        <dbReference type="Proteomes" id="UP000199672"/>
    </source>
</evidence>
<dbReference type="GO" id="GO:0006313">
    <property type="term" value="P:DNA transposition"/>
    <property type="evidence" value="ECO:0007669"/>
    <property type="project" value="InterPro"/>
</dbReference>
<keyword evidence="3" id="KW-1185">Reference proteome</keyword>
<name>A0A1I1W6Z3_9FLAO</name>
<dbReference type="Gene3D" id="3.30.70.1290">
    <property type="entry name" value="Transposase IS200-like"/>
    <property type="match status" value="1"/>
</dbReference>
<protein>
    <submittedName>
        <fullName evidence="2">Transposase IS200 like</fullName>
    </submittedName>
</protein>
<dbReference type="PANTHER" id="PTHR36966">
    <property type="entry name" value="REP-ASSOCIATED TYROSINE TRANSPOSASE"/>
    <property type="match status" value="1"/>
</dbReference>
<reference evidence="3" key="1">
    <citation type="submission" date="2016-10" db="EMBL/GenBank/DDBJ databases">
        <authorList>
            <person name="Varghese N."/>
            <person name="Submissions S."/>
        </authorList>
    </citation>
    <scope>NUCLEOTIDE SEQUENCE [LARGE SCALE GENOMIC DNA]</scope>
    <source>
        <strain evidence="3">CGMCC 1.10370</strain>
    </source>
</reference>
<dbReference type="GO" id="GO:0043565">
    <property type="term" value="F:sequence-specific DNA binding"/>
    <property type="evidence" value="ECO:0007669"/>
    <property type="project" value="TreeGrafter"/>
</dbReference>
<dbReference type="SUPFAM" id="SSF143422">
    <property type="entry name" value="Transposase IS200-like"/>
    <property type="match status" value="1"/>
</dbReference>